<protein>
    <submittedName>
        <fullName evidence="1">Uncharacterized protein</fullName>
    </submittedName>
</protein>
<sequence>MLTYERLLSRMQVLLEEAAEQFPGEENAERRRLLQTAIKSKVLSPGQLKHWAEKKIKRIQERFDGEESAPPSPIK</sequence>
<proteinExistence type="predicted"/>
<dbReference type="EMBL" id="ML976136">
    <property type="protein sequence ID" value="KAF1937518.1"/>
    <property type="molecule type" value="Genomic_DNA"/>
</dbReference>
<evidence type="ECO:0000313" key="2">
    <source>
        <dbReference type="Proteomes" id="UP000800038"/>
    </source>
</evidence>
<organism evidence="1 2">
    <name type="scientific">Clathrospora elynae</name>
    <dbReference type="NCBI Taxonomy" id="706981"/>
    <lineage>
        <taxon>Eukaryota</taxon>
        <taxon>Fungi</taxon>
        <taxon>Dikarya</taxon>
        <taxon>Ascomycota</taxon>
        <taxon>Pezizomycotina</taxon>
        <taxon>Dothideomycetes</taxon>
        <taxon>Pleosporomycetidae</taxon>
        <taxon>Pleosporales</taxon>
        <taxon>Diademaceae</taxon>
        <taxon>Clathrospora</taxon>
    </lineage>
</organism>
<dbReference type="OrthoDB" id="3800338at2759"/>
<name>A0A6A5SD94_9PLEO</name>
<keyword evidence="2" id="KW-1185">Reference proteome</keyword>
<reference evidence="1" key="1">
    <citation type="journal article" date="2020" name="Stud. Mycol.">
        <title>101 Dothideomycetes genomes: a test case for predicting lifestyles and emergence of pathogens.</title>
        <authorList>
            <person name="Haridas S."/>
            <person name="Albert R."/>
            <person name="Binder M."/>
            <person name="Bloem J."/>
            <person name="Labutti K."/>
            <person name="Salamov A."/>
            <person name="Andreopoulos B."/>
            <person name="Baker S."/>
            <person name="Barry K."/>
            <person name="Bills G."/>
            <person name="Bluhm B."/>
            <person name="Cannon C."/>
            <person name="Castanera R."/>
            <person name="Culley D."/>
            <person name="Daum C."/>
            <person name="Ezra D."/>
            <person name="Gonzalez J."/>
            <person name="Henrissat B."/>
            <person name="Kuo A."/>
            <person name="Liang C."/>
            <person name="Lipzen A."/>
            <person name="Lutzoni F."/>
            <person name="Magnuson J."/>
            <person name="Mondo S."/>
            <person name="Nolan M."/>
            <person name="Ohm R."/>
            <person name="Pangilinan J."/>
            <person name="Park H.-J."/>
            <person name="Ramirez L."/>
            <person name="Alfaro M."/>
            <person name="Sun H."/>
            <person name="Tritt A."/>
            <person name="Yoshinaga Y."/>
            <person name="Zwiers L.-H."/>
            <person name="Turgeon B."/>
            <person name="Goodwin S."/>
            <person name="Spatafora J."/>
            <person name="Crous P."/>
            <person name="Grigoriev I."/>
        </authorList>
    </citation>
    <scope>NUCLEOTIDE SEQUENCE</scope>
    <source>
        <strain evidence="1">CBS 161.51</strain>
    </source>
</reference>
<feature type="non-terminal residue" evidence="1">
    <location>
        <position position="75"/>
    </location>
</feature>
<gene>
    <name evidence="1" type="ORF">EJ02DRAFT_312015</name>
</gene>
<dbReference type="AlphaFoldDB" id="A0A6A5SD94"/>
<accession>A0A6A5SD94</accession>
<dbReference type="Proteomes" id="UP000800038">
    <property type="component" value="Unassembled WGS sequence"/>
</dbReference>
<evidence type="ECO:0000313" key="1">
    <source>
        <dbReference type="EMBL" id="KAF1937518.1"/>
    </source>
</evidence>